<dbReference type="AlphaFoldDB" id="A0A383DN91"/>
<proteinExistence type="predicted"/>
<sequence>MSCSLVFIERLDEIDLLESFINADTIVISMLPSVSSELKRRGISFETT</sequence>
<feature type="non-terminal residue" evidence="1">
    <location>
        <position position="48"/>
    </location>
</feature>
<organism evidence="1">
    <name type="scientific">marine metagenome</name>
    <dbReference type="NCBI Taxonomy" id="408172"/>
    <lineage>
        <taxon>unclassified sequences</taxon>
        <taxon>metagenomes</taxon>
        <taxon>ecological metagenomes</taxon>
    </lineage>
</organism>
<gene>
    <name evidence="1" type="ORF">METZ01_LOCUS498816</name>
</gene>
<dbReference type="EMBL" id="UINC01218788">
    <property type="protein sequence ID" value="SVE45962.1"/>
    <property type="molecule type" value="Genomic_DNA"/>
</dbReference>
<accession>A0A383DN91</accession>
<evidence type="ECO:0000313" key="1">
    <source>
        <dbReference type="EMBL" id="SVE45962.1"/>
    </source>
</evidence>
<protein>
    <submittedName>
        <fullName evidence="1">Uncharacterized protein</fullName>
    </submittedName>
</protein>
<reference evidence="1" key="1">
    <citation type="submission" date="2018-05" db="EMBL/GenBank/DDBJ databases">
        <authorList>
            <person name="Lanie J.A."/>
            <person name="Ng W.-L."/>
            <person name="Kazmierczak K.M."/>
            <person name="Andrzejewski T.M."/>
            <person name="Davidsen T.M."/>
            <person name="Wayne K.J."/>
            <person name="Tettelin H."/>
            <person name="Glass J.I."/>
            <person name="Rusch D."/>
            <person name="Podicherti R."/>
            <person name="Tsui H.-C.T."/>
            <person name="Winkler M.E."/>
        </authorList>
    </citation>
    <scope>NUCLEOTIDE SEQUENCE</scope>
</reference>
<name>A0A383DN91_9ZZZZ</name>